<dbReference type="CDD" id="cd00565">
    <property type="entry name" value="Ubl_ThiS"/>
    <property type="match status" value="1"/>
</dbReference>
<protein>
    <submittedName>
        <fullName evidence="1">Sulfur carrier protein ThiS</fullName>
    </submittedName>
</protein>
<keyword evidence="2" id="KW-1185">Reference proteome</keyword>
<gene>
    <name evidence="1" type="primary">thiS</name>
    <name evidence="1" type="ORF">OIT44_03580</name>
</gene>
<dbReference type="PANTHER" id="PTHR34472:SF1">
    <property type="entry name" value="SULFUR CARRIER PROTEIN THIS"/>
    <property type="match status" value="1"/>
</dbReference>
<organism evidence="1 2">
    <name type="scientific">Weissella ceti</name>
    <dbReference type="NCBI Taxonomy" id="759620"/>
    <lineage>
        <taxon>Bacteria</taxon>
        <taxon>Bacillati</taxon>
        <taxon>Bacillota</taxon>
        <taxon>Bacilli</taxon>
        <taxon>Lactobacillales</taxon>
        <taxon>Lactobacillaceae</taxon>
        <taxon>Weissella</taxon>
    </lineage>
</organism>
<dbReference type="Proteomes" id="UP001526225">
    <property type="component" value="Unassembled WGS sequence"/>
</dbReference>
<dbReference type="Pfam" id="PF02597">
    <property type="entry name" value="ThiS"/>
    <property type="match status" value="1"/>
</dbReference>
<sequence>MRMNGQLITGLEGLTVSEMLKKREVMNTTHVVVELNGRILKEDDFQDVVLGENDAIEVVSFVGGG</sequence>
<dbReference type="InterPro" id="IPR003749">
    <property type="entry name" value="ThiS/MoaD-like"/>
</dbReference>
<accession>A0ABT3E407</accession>
<dbReference type="PANTHER" id="PTHR34472">
    <property type="entry name" value="SULFUR CARRIER PROTEIN THIS"/>
    <property type="match status" value="1"/>
</dbReference>
<reference evidence="1 2" key="1">
    <citation type="submission" date="2022-10" db="EMBL/GenBank/DDBJ databases">
        <title>Weissella fermenti sp. nov., isolated from fermented cabbage.</title>
        <authorList>
            <person name="Lee J.K."/>
            <person name="Baek J.H."/>
            <person name="Choi D.G."/>
            <person name="Kim J.M."/>
            <person name="Jeon C.O."/>
        </authorList>
    </citation>
    <scope>NUCLEOTIDE SEQUENCE [LARGE SCALE GENOMIC DNA]</scope>
    <source>
        <strain evidence="1 2">KACC 18534</strain>
    </source>
</reference>
<name>A0ABT3E407_9LACO</name>
<dbReference type="EMBL" id="JAOZFE010000003">
    <property type="protein sequence ID" value="MCW0953153.1"/>
    <property type="molecule type" value="Genomic_DNA"/>
</dbReference>
<dbReference type="InterPro" id="IPR010035">
    <property type="entry name" value="Thi_S"/>
</dbReference>
<dbReference type="RefSeq" id="WP_213409577.1">
    <property type="nucleotide sequence ID" value="NZ_CP074441.1"/>
</dbReference>
<dbReference type="NCBIfam" id="TIGR01683">
    <property type="entry name" value="thiS"/>
    <property type="match status" value="1"/>
</dbReference>
<dbReference type="InterPro" id="IPR016155">
    <property type="entry name" value="Mopterin_synth/thiamin_S_b"/>
</dbReference>
<proteinExistence type="predicted"/>
<dbReference type="SUPFAM" id="SSF54285">
    <property type="entry name" value="MoaD/ThiS"/>
    <property type="match status" value="1"/>
</dbReference>
<comment type="caution">
    <text evidence="1">The sequence shown here is derived from an EMBL/GenBank/DDBJ whole genome shotgun (WGS) entry which is preliminary data.</text>
</comment>
<dbReference type="InterPro" id="IPR012675">
    <property type="entry name" value="Beta-grasp_dom_sf"/>
</dbReference>
<evidence type="ECO:0000313" key="1">
    <source>
        <dbReference type="EMBL" id="MCW0953153.1"/>
    </source>
</evidence>
<dbReference type="Gene3D" id="3.10.20.30">
    <property type="match status" value="1"/>
</dbReference>
<evidence type="ECO:0000313" key="2">
    <source>
        <dbReference type="Proteomes" id="UP001526225"/>
    </source>
</evidence>